<dbReference type="RefSeq" id="WP_200350919.1">
    <property type="nucleotide sequence ID" value="NZ_BAABHZ010000006.1"/>
</dbReference>
<comment type="caution">
    <text evidence="1">The sequence shown here is derived from an EMBL/GenBank/DDBJ whole genome shotgun (WGS) entry which is preliminary data.</text>
</comment>
<protein>
    <submittedName>
        <fullName evidence="1">Uncharacterized protein</fullName>
    </submittedName>
</protein>
<dbReference type="AlphaFoldDB" id="A0A934R6C4"/>
<organism evidence="1 2">
    <name type="scientific">Luteolibacter yonseiensis</name>
    <dbReference type="NCBI Taxonomy" id="1144680"/>
    <lineage>
        <taxon>Bacteria</taxon>
        <taxon>Pseudomonadati</taxon>
        <taxon>Verrucomicrobiota</taxon>
        <taxon>Verrucomicrobiia</taxon>
        <taxon>Verrucomicrobiales</taxon>
        <taxon>Verrucomicrobiaceae</taxon>
        <taxon>Luteolibacter</taxon>
    </lineage>
</organism>
<accession>A0A934R6C4</accession>
<proteinExistence type="predicted"/>
<evidence type="ECO:0000313" key="1">
    <source>
        <dbReference type="EMBL" id="MBK1815959.1"/>
    </source>
</evidence>
<name>A0A934R6C4_9BACT</name>
<sequence>MQHSYEEIDHILRPLAPVLAREADAILDLRELLMNQGHPGKCVRCFFRLFEAAGGKMQSQLAPLQAWLEKHVEISVRSEGDELETLPFALGKDDDLESFCLRSIQQIRMDRGYQSNRLQLAFRYKAIAA</sequence>
<gene>
    <name evidence="1" type="ORF">JIN84_10035</name>
</gene>
<keyword evidence="2" id="KW-1185">Reference proteome</keyword>
<dbReference type="Proteomes" id="UP000600139">
    <property type="component" value="Unassembled WGS sequence"/>
</dbReference>
<evidence type="ECO:0000313" key="2">
    <source>
        <dbReference type="Proteomes" id="UP000600139"/>
    </source>
</evidence>
<dbReference type="EMBL" id="JAENIK010000011">
    <property type="protein sequence ID" value="MBK1815959.1"/>
    <property type="molecule type" value="Genomic_DNA"/>
</dbReference>
<reference evidence="1" key="1">
    <citation type="submission" date="2021-01" db="EMBL/GenBank/DDBJ databases">
        <title>Modified the classification status of verrucomicrobia.</title>
        <authorList>
            <person name="Feng X."/>
        </authorList>
    </citation>
    <scope>NUCLEOTIDE SEQUENCE</scope>
    <source>
        <strain evidence="1">JCM 18052</strain>
    </source>
</reference>